<dbReference type="PANTHER" id="PTHR18964:SF165">
    <property type="entry name" value="BETA-GLUCOSIDE KINASE"/>
    <property type="match status" value="1"/>
</dbReference>
<protein>
    <submittedName>
        <fullName evidence="2">ROK family protein</fullName>
    </submittedName>
</protein>
<comment type="similarity">
    <text evidence="1">Belongs to the ROK (NagC/XylR) family.</text>
</comment>
<dbReference type="SUPFAM" id="SSF53067">
    <property type="entry name" value="Actin-like ATPase domain"/>
    <property type="match status" value="1"/>
</dbReference>
<organism evidence="2 3">
    <name type="scientific">Candidatus Fimicola merdigallinarum</name>
    <dbReference type="NCBI Taxonomy" id="2840819"/>
    <lineage>
        <taxon>Bacteria</taxon>
        <taxon>Bacillati</taxon>
        <taxon>Bacillota</taxon>
        <taxon>Clostridia</taxon>
        <taxon>Lachnospirales</taxon>
        <taxon>Lachnospiraceae</taxon>
        <taxon>Lachnospiraceae incertae sedis</taxon>
        <taxon>Candidatus Fimicola</taxon>
    </lineage>
</organism>
<sequence>MKYVVCFDIGGTNVKYGVIGIDDKEIKEKGSFPTNVSCGKDVLDNMSSIIDKYIEKYDVKGISISCPGFINVNTGLIIAGNIIESFNGFNIQKYFEDKYGLNVAVDNDANCSTIAEHTMGNGKGYENIVCFTVGTGIGGGVVINNKVYTGNKFMAGEFGFMFINGINKEEPAEEMLSEYASTRVLVRDTCKELNEDIDGIEIFKRAKAGDEICRKNLDKFYKNLAMGIYNVCYILNPDKVLIGGAISQQEDLIDEVCKRLDDLTPYISKSLLEIVSIDRCKFLNDAGLIGSFCNFINKY</sequence>
<reference evidence="2" key="2">
    <citation type="journal article" date="2021" name="PeerJ">
        <title>Extensive microbial diversity within the chicken gut microbiome revealed by metagenomics and culture.</title>
        <authorList>
            <person name="Gilroy R."/>
            <person name="Ravi A."/>
            <person name="Getino M."/>
            <person name="Pursley I."/>
            <person name="Horton D.L."/>
            <person name="Alikhan N.F."/>
            <person name="Baker D."/>
            <person name="Gharbi K."/>
            <person name="Hall N."/>
            <person name="Watson M."/>
            <person name="Adriaenssens E.M."/>
            <person name="Foster-Nyarko E."/>
            <person name="Jarju S."/>
            <person name="Secka A."/>
            <person name="Antonio M."/>
            <person name="Oren A."/>
            <person name="Chaudhuri R.R."/>
            <person name="La Ragione R."/>
            <person name="Hildebrand F."/>
            <person name="Pallen M.J."/>
        </authorList>
    </citation>
    <scope>NUCLEOTIDE SEQUENCE</scope>
    <source>
        <strain evidence="2">F6-4510</strain>
    </source>
</reference>
<dbReference type="InterPro" id="IPR043129">
    <property type="entry name" value="ATPase_NBD"/>
</dbReference>
<accession>A0A9D9H0T6</accession>
<comment type="caution">
    <text evidence="2">The sequence shown here is derived from an EMBL/GenBank/DDBJ whole genome shotgun (WGS) entry which is preliminary data.</text>
</comment>
<dbReference type="Pfam" id="PF00480">
    <property type="entry name" value="ROK"/>
    <property type="match status" value="1"/>
</dbReference>
<dbReference type="InterPro" id="IPR000600">
    <property type="entry name" value="ROK"/>
</dbReference>
<dbReference type="EMBL" id="JADIMX010000076">
    <property type="protein sequence ID" value="MBO8434435.1"/>
    <property type="molecule type" value="Genomic_DNA"/>
</dbReference>
<reference evidence="2" key="1">
    <citation type="submission" date="2020-10" db="EMBL/GenBank/DDBJ databases">
        <authorList>
            <person name="Gilroy R."/>
        </authorList>
    </citation>
    <scope>NUCLEOTIDE SEQUENCE</scope>
    <source>
        <strain evidence="2">F6-4510</strain>
    </source>
</reference>
<evidence type="ECO:0000313" key="3">
    <source>
        <dbReference type="Proteomes" id="UP000823611"/>
    </source>
</evidence>
<evidence type="ECO:0000256" key="1">
    <source>
        <dbReference type="ARBA" id="ARBA00006479"/>
    </source>
</evidence>
<evidence type="ECO:0000313" key="2">
    <source>
        <dbReference type="EMBL" id="MBO8434435.1"/>
    </source>
</evidence>
<proteinExistence type="inferred from homology"/>
<dbReference type="AlphaFoldDB" id="A0A9D9H0T6"/>
<name>A0A9D9H0T6_9FIRM</name>
<gene>
    <name evidence="2" type="ORF">IAC55_03825</name>
</gene>
<dbReference type="Gene3D" id="3.30.420.40">
    <property type="match status" value="2"/>
</dbReference>
<dbReference type="PANTHER" id="PTHR18964">
    <property type="entry name" value="ROK (REPRESSOR, ORF, KINASE) FAMILY"/>
    <property type="match status" value="1"/>
</dbReference>
<dbReference type="Proteomes" id="UP000823611">
    <property type="component" value="Unassembled WGS sequence"/>
</dbReference>